<sequence length="460" mass="54506">MSILKKKNNHFDLRYKNYIRKSVLDNSRRKIVDASKQDSEYDKIIKRHLTNYENTNQTIIGSQLFTLLYQARNETDIYMKTRIETLKAIYTFVQDNNAWYDLWKTVITIENHLFDEGIPIVGQMSSEIFDMFRLHSQYPKWIVGLKNRKVPILKTPAFYITSGLLNLLENEQSIGRKKTRELRIIQYQSIELSTYHSYSFGIYSEDTLDLLPNNGIRYESIKTLEMPRELAKYDEISEFILEERQYTMNPNGAVIDCYNCGEIDQIEMVESEGYLIWKVHFKIPGYKLNHKGELIDDLAGMEYCGYFNPDYFPRSSLSEHSDFIDFEFRLYEFILECYADIVCGSNKLRKRFNRDVINVGTLEMMESPDKVDSKMGIRITPRSIYKRIKEKTKNKEQFEVEIKKYFIAGHIRKLPNNHFPSKEAVEHALEHGIELPKNYTFVRPYEVGDEKLRSYYIKKV</sequence>
<protein>
    <submittedName>
        <fullName evidence="1">Uncharacterized protein</fullName>
    </submittedName>
</protein>
<name>A0A383RDD0_PAEAL</name>
<accession>A0A383RDD0</accession>
<evidence type="ECO:0000313" key="2">
    <source>
        <dbReference type="Proteomes" id="UP000304148"/>
    </source>
</evidence>
<proteinExistence type="predicted"/>
<reference evidence="2" key="1">
    <citation type="submission" date="2018-08" db="EMBL/GenBank/DDBJ databases">
        <authorList>
            <person name="Chevrot R."/>
        </authorList>
    </citation>
    <scope>NUCLEOTIDE SEQUENCE [LARGE SCALE GENOMIC DNA]</scope>
</reference>
<dbReference type="EMBL" id="LS992241">
    <property type="protein sequence ID" value="SYX84582.1"/>
    <property type="molecule type" value="Genomic_DNA"/>
</dbReference>
<dbReference type="RefSeq" id="WP_138186462.1">
    <property type="nucleotide sequence ID" value="NZ_LS992241.1"/>
</dbReference>
<dbReference type="AlphaFoldDB" id="A0A383RDD0"/>
<gene>
    <name evidence="1" type="ORF">PBLR_13004</name>
</gene>
<evidence type="ECO:0000313" key="1">
    <source>
        <dbReference type="EMBL" id="SYX84582.1"/>
    </source>
</evidence>
<organism evidence="1 2">
    <name type="scientific">Paenibacillus alvei</name>
    <name type="common">Bacillus alvei</name>
    <dbReference type="NCBI Taxonomy" id="44250"/>
    <lineage>
        <taxon>Bacteria</taxon>
        <taxon>Bacillati</taxon>
        <taxon>Bacillota</taxon>
        <taxon>Bacilli</taxon>
        <taxon>Bacillales</taxon>
        <taxon>Paenibacillaceae</taxon>
        <taxon>Paenibacillus</taxon>
    </lineage>
</organism>
<dbReference type="Proteomes" id="UP000304148">
    <property type="component" value="Chromosome"/>
</dbReference>